<reference evidence="1" key="1">
    <citation type="journal article" date="2014" name="Front. Microbiol.">
        <title>High frequency of phylogenetically diverse reductive dehalogenase-homologous genes in deep subseafloor sedimentary metagenomes.</title>
        <authorList>
            <person name="Kawai M."/>
            <person name="Futagami T."/>
            <person name="Toyoda A."/>
            <person name="Takaki Y."/>
            <person name="Nishi S."/>
            <person name="Hori S."/>
            <person name="Arai W."/>
            <person name="Tsubouchi T."/>
            <person name="Morono Y."/>
            <person name="Uchiyama I."/>
            <person name="Ito T."/>
            <person name="Fujiyama A."/>
            <person name="Inagaki F."/>
            <person name="Takami H."/>
        </authorList>
    </citation>
    <scope>NUCLEOTIDE SEQUENCE</scope>
    <source>
        <strain evidence="1">Expedition CK06-06</strain>
    </source>
</reference>
<proteinExistence type="predicted"/>
<dbReference type="EMBL" id="BARS01005323">
    <property type="protein sequence ID" value="GAF71641.1"/>
    <property type="molecule type" value="Genomic_DNA"/>
</dbReference>
<organism evidence="1">
    <name type="scientific">marine sediment metagenome</name>
    <dbReference type="NCBI Taxonomy" id="412755"/>
    <lineage>
        <taxon>unclassified sequences</taxon>
        <taxon>metagenomes</taxon>
        <taxon>ecological metagenomes</taxon>
    </lineage>
</organism>
<gene>
    <name evidence="1" type="ORF">S01H1_10435</name>
</gene>
<name>X0S8X2_9ZZZZ</name>
<dbReference type="AlphaFoldDB" id="X0S8X2"/>
<evidence type="ECO:0000313" key="1">
    <source>
        <dbReference type="EMBL" id="GAF71641.1"/>
    </source>
</evidence>
<sequence length="83" mass="9834">MKMKTKHLINREKYGIFLYPGFYKKRLSFFDKYIMLKKFVPERTLCGLEGDDFREGDGLTTPENCNCDLCLQVEDNIQKNWGT</sequence>
<comment type="caution">
    <text evidence="1">The sequence shown here is derived from an EMBL/GenBank/DDBJ whole genome shotgun (WGS) entry which is preliminary data.</text>
</comment>
<accession>X0S8X2</accession>
<protein>
    <submittedName>
        <fullName evidence="1">Uncharacterized protein</fullName>
    </submittedName>
</protein>